<proteinExistence type="predicted"/>
<accession>A0A445CNP5</accession>
<dbReference type="EMBL" id="SDMP01000006">
    <property type="protein sequence ID" value="RYR52547.1"/>
    <property type="molecule type" value="Genomic_DNA"/>
</dbReference>
<keyword evidence="3" id="KW-1185">Reference proteome</keyword>
<feature type="region of interest" description="Disordered" evidence="1">
    <location>
        <begin position="54"/>
        <end position="100"/>
    </location>
</feature>
<organism evidence="2 3">
    <name type="scientific">Arachis hypogaea</name>
    <name type="common">Peanut</name>
    <dbReference type="NCBI Taxonomy" id="3818"/>
    <lineage>
        <taxon>Eukaryota</taxon>
        <taxon>Viridiplantae</taxon>
        <taxon>Streptophyta</taxon>
        <taxon>Embryophyta</taxon>
        <taxon>Tracheophyta</taxon>
        <taxon>Spermatophyta</taxon>
        <taxon>Magnoliopsida</taxon>
        <taxon>eudicotyledons</taxon>
        <taxon>Gunneridae</taxon>
        <taxon>Pentapetalae</taxon>
        <taxon>rosids</taxon>
        <taxon>fabids</taxon>
        <taxon>Fabales</taxon>
        <taxon>Fabaceae</taxon>
        <taxon>Papilionoideae</taxon>
        <taxon>50 kb inversion clade</taxon>
        <taxon>dalbergioids sensu lato</taxon>
        <taxon>Dalbergieae</taxon>
        <taxon>Pterocarpus clade</taxon>
        <taxon>Arachis</taxon>
    </lineage>
</organism>
<evidence type="ECO:0000256" key="1">
    <source>
        <dbReference type="SAM" id="MobiDB-lite"/>
    </source>
</evidence>
<evidence type="ECO:0000313" key="3">
    <source>
        <dbReference type="Proteomes" id="UP000289738"/>
    </source>
</evidence>
<evidence type="ECO:0000313" key="2">
    <source>
        <dbReference type="EMBL" id="RYR52547.1"/>
    </source>
</evidence>
<reference evidence="2 3" key="1">
    <citation type="submission" date="2019-01" db="EMBL/GenBank/DDBJ databases">
        <title>Sequencing of cultivated peanut Arachis hypogaea provides insights into genome evolution and oil improvement.</title>
        <authorList>
            <person name="Chen X."/>
        </authorList>
    </citation>
    <scope>NUCLEOTIDE SEQUENCE [LARGE SCALE GENOMIC DNA]</scope>
    <source>
        <strain evidence="3">cv. Fuhuasheng</strain>
        <tissue evidence="2">Leaves</tissue>
    </source>
</reference>
<protein>
    <submittedName>
        <fullName evidence="2">Uncharacterized protein</fullName>
    </submittedName>
</protein>
<comment type="caution">
    <text evidence="2">The sequence shown here is derived from an EMBL/GenBank/DDBJ whole genome shotgun (WGS) entry which is preliminary data.</text>
</comment>
<dbReference type="Proteomes" id="UP000289738">
    <property type="component" value="Chromosome A06"/>
</dbReference>
<feature type="compositionally biased region" description="Polar residues" evidence="1">
    <location>
        <begin position="87"/>
        <end position="100"/>
    </location>
</feature>
<feature type="region of interest" description="Disordered" evidence="1">
    <location>
        <begin position="226"/>
        <end position="258"/>
    </location>
</feature>
<sequence>MLRKACPRMKKKVNFLLIVSVGELGKNRRFKKERLRETKNLPVVARSLEVVHSLPSQGRRRNKAKAEQHSNVQPVRHRESLQWPSHRATSPSPAKTQNATERCLRRIQQAMRCPMSLVKMRMSLETNREKNKTKLKRKEGAIRSKKIGAPPLITLNLQSILVGKKSYSSPYSTSAILISILARIVVTISKNSSFAQAEVGRLSLEERLKLQFHVARWVQDKQNSKTFGLDSEKMEGKTSKHPSYPEQKVPITERATKK</sequence>
<gene>
    <name evidence="2" type="ORF">Ahy_A06g027450</name>
</gene>
<name>A0A445CNP5_ARAHY</name>
<dbReference type="AlphaFoldDB" id="A0A445CNP5"/>